<keyword evidence="5" id="KW-0699">rRNA-binding</keyword>
<dbReference type="GO" id="GO:0022625">
    <property type="term" value="C:cytosolic large ribosomal subunit"/>
    <property type="evidence" value="ECO:0007669"/>
    <property type="project" value="TreeGrafter"/>
</dbReference>
<dbReference type="GO" id="GO:0003735">
    <property type="term" value="F:structural constituent of ribosome"/>
    <property type="evidence" value="ECO:0007669"/>
    <property type="project" value="InterPro"/>
</dbReference>
<organism evidence="7 8">
    <name type="scientific">Candidatus Tremblayella phenacoccinincola</name>
    <dbReference type="NCBI Taxonomy" id="1010676"/>
    <lineage>
        <taxon>Bacteria</taxon>
        <taxon>Pseudomonadati</taxon>
        <taxon>Pseudomonadota</taxon>
        <taxon>Betaproteobacteria</taxon>
        <taxon>Candidatus Tremblayella</taxon>
    </lineage>
</organism>
<accession>A0A2G0V6X5</accession>
<gene>
    <name evidence="7" type="primary">rplV</name>
    <name evidence="7" type="ORF">TPPER_00203</name>
</gene>
<keyword evidence="8" id="KW-1185">Reference proteome</keyword>
<dbReference type="SUPFAM" id="SSF54843">
    <property type="entry name" value="Ribosomal protein L22"/>
    <property type="match status" value="1"/>
</dbReference>
<dbReference type="PANTHER" id="PTHR13501">
    <property type="entry name" value="CHLOROPLAST 50S RIBOSOMAL PROTEIN L22-RELATED"/>
    <property type="match status" value="1"/>
</dbReference>
<dbReference type="InterPro" id="IPR036394">
    <property type="entry name" value="Ribosomal_uL22_sf"/>
</dbReference>
<reference evidence="7 8" key="1">
    <citation type="journal article" date="2017" name="ISME J.">
        <title>Tremblaya phenacola PPER: an evolutionary beta-gammaproteobacterium collage.</title>
        <authorList>
            <person name="Gil R."/>
            <person name="Vargas-Chavez C."/>
            <person name="Lopez-Madrigal S."/>
            <person name="Santos-Garcia D."/>
            <person name="Latorre A."/>
            <person name="Moya A."/>
        </authorList>
    </citation>
    <scope>NUCLEOTIDE SEQUENCE [LARGE SCALE GENOMIC DNA]</scope>
    <source>
        <strain evidence="7 8">PPER</strain>
    </source>
</reference>
<dbReference type="InterPro" id="IPR001063">
    <property type="entry name" value="Ribosomal_uL22"/>
</dbReference>
<keyword evidence="3 4" id="KW-0687">Ribonucleoprotein</keyword>
<evidence type="ECO:0000313" key="8">
    <source>
        <dbReference type="Proteomes" id="UP000222818"/>
    </source>
</evidence>
<protein>
    <recommendedName>
        <fullName evidence="6">50S ribosomal protein L22</fullName>
    </recommendedName>
</protein>
<dbReference type="Gene3D" id="3.90.470.10">
    <property type="entry name" value="Ribosomal protein L22/L17"/>
    <property type="match status" value="1"/>
</dbReference>
<comment type="caution">
    <text evidence="7">The sequence shown here is derived from an EMBL/GenBank/DDBJ whole genome shotgun (WGS) entry which is preliminary data.</text>
</comment>
<evidence type="ECO:0000256" key="2">
    <source>
        <dbReference type="ARBA" id="ARBA00022980"/>
    </source>
</evidence>
<sequence length="110" mass="12294">MNTKVIYRCIQMSAQKVRSLSRGLNNVSASKATDILSFHKRKAACLLKRLIQSAVQNIVYIHSTNVTNLKIKAINVDKASSRLKPSPRAKGRVNYLEKQSCHVSIIIEVS</sequence>
<evidence type="ECO:0000256" key="1">
    <source>
        <dbReference type="ARBA" id="ARBA00009451"/>
    </source>
</evidence>
<dbReference type="GO" id="GO:0006412">
    <property type="term" value="P:translation"/>
    <property type="evidence" value="ECO:0007669"/>
    <property type="project" value="InterPro"/>
</dbReference>
<dbReference type="AlphaFoldDB" id="A0A2G0V6X5"/>
<comment type="similarity">
    <text evidence="1 4">Belongs to the universal ribosomal protein uL22 family.</text>
</comment>
<dbReference type="RefSeq" id="WP_186787054.1">
    <property type="nucleotide sequence ID" value="NZ_MKGN01000019.1"/>
</dbReference>
<evidence type="ECO:0000256" key="6">
    <source>
        <dbReference type="RuleBase" id="RU004008"/>
    </source>
</evidence>
<dbReference type="Pfam" id="PF00237">
    <property type="entry name" value="Ribosomal_L22"/>
    <property type="match status" value="1"/>
</dbReference>
<evidence type="ECO:0000256" key="3">
    <source>
        <dbReference type="ARBA" id="ARBA00023274"/>
    </source>
</evidence>
<dbReference type="GO" id="GO:0019843">
    <property type="term" value="F:rRNA binding"/>
    <property type="evidence" value="ECO:0007669"/>
    <property type="project" value="UniProtKB-KW"/>
</dbReference>
<keyword evidence="5" id="KW-0694">RNA-binding</keyword>
<comment type="subunit">
    <text evidence="5">Part of the 50S ribosomal subunit.</text>
</comment>
<dbReference type="Proteomes" id="UP000222818">
    <property type="component" value="Unassembled WGS sequence"/>
</dbReference>
<proteinExistence type="inferred from homology"/>
<name>A0A2G0V6X5_9PROT</name>
<dbReference type="PANTHER" id="PTHR13501:SF8">
    <property type="entry name" value="LARGE RIBOSOMAL SUBUNIT PROTEIN UL22M"/>
    <property type="match status" value="1"/>
</dbReference>
<dbReference type="EMBL" id="MKGN01000019">
    <property type="protein sequence ID" value="PHN16210.1"/>
    <property type="molecule type" value="Genomic_DNA"/>
</dbReference>
<evidence type="ECO:0000256" key="4">
    <source>
        <dbReference type="RuleBase" id="RU004005"/>
    </source>
</evidence>
<evidence type="ECO:0000256" key="5">
    <source>
        <dbReference type="RuleBase" id="RU004006"/>
    </source>
</evidence>
<comment type="function">
    <text evidence="6">This protein binds specifically to 23S rRNA; its binding is stimulated by other ribosomal proteins, e.g., L4, L17, and L20. It is important during the early stages of 50S assembly. It makes multiple contacts with different domains of the 23S rRNA in the assembled 50S subunit and ribosome.</text>
</comment>
<keyword evidence="2 4" id="KW-0689">Ribosomal protein</keyword>
<evidence type="ECO:0000313" key="7">
    <source>
        <dbReference type="EMBL" id="PHN16210.1"/>
    </source>
</evidence>
<dbReference type="InterPro" id="IPR047867">
    <property type="entry name" value="Ribosomal_uL22_bac/org-type"/>
</dbReference>